<name>A0ABN8DT07_9VIBR</name>
<feature type="domain" description="Mce/MlaD" evidence="8">
    <location>
        <begin position="165"/>
        <end position="223"/>
    </location>
</feature>
<dbReference type="InterPro" id="IPR003399">
    <property type="entry name" value="Mce/MlaD"/>
</dbReference>
<reference evidence="9" key="1">
    <citation type="submission" date="2021-11" db="EMBL/GenBank/DDBJ databases">
        <authorList>
            <person name="Rodrigo-Torres L."/>
            <person name="Arahal R. D."/>
            <person name="Lucena T."/>
        </authorList>
    </citation>
    <scope>NUCLEOTIDE SEQUENCE</scope>
    <source>
        <strain evidence="9">CECT 7929</strain>
    </source>
</reference>
<feature type="domain" description="Mce/MlaD" evidence="8">
    <location>
        <begin position="524"/>
        <end position="581"/>
    </location>
</feature>
<feature type="domain" description="Mce/MlaD" evidence="8">
    <location>
        <begin position="283"/>
        <end position="373"/>
    </location>
</feature>
<keyword evidence="5 7" id="KW-1133">Transmembrane helix</keyword>
<dbReference type="EMBL" id="CAKLDI010000001">
    <property type="protein sequence ID" value="CAH0533463.1"/>
    <property type="molecule type" value="Genomic_DNA"/>
</dbReference>
<comment type="caution">
    <text evidence="9">The sequence shown here is derived from an EMBL/GenBank/DDBJ whole genome shotgun (WGS) entry which is preliminary data.</text>
</comment>
<feature type="transmembrane region" description="Helical" evidence="7">
    <location>
        <begin position="21"/>
        <end position="40"/>
    </location>
</feature>
<keyword evidence="2" id="KW-1003">Cell membrane</keyword>
<evidence type="ECO:0000256" key="4">
    <source>
        <dbReference type="ARBA" id="ARBA00022692"/>
    </source>
</evidence>
<protein>
    <submittedName>
        <fullName evidence="9">Intermembrane transport protein YebT</fullName>
    </submittedName>
</protein>
<evidence type="ECO:0000259" key="8">
    <source>
        <dbReference type="Pfam" id="PF02470"/>
    </source>
</evidence>
<evidence type="ECO:0000256" key="1">
    <source>
        <dbReference type="ARBA" id="ARBA00004533"/>
    </source>
</evidence>
<dbReference type="InterPro" id="IPR051800">
    <property type="entry name" value="PqiA-PqiB_transport"/>
</dbReference>
<dbReference type="Proteomes" id="UP000838672">
    <property type="component" value="Unassembled WGS sequence"/>
</dbReference>
<feature type="domain" description="Mce/MlaD" evidence="8">
    <location>
        <begin position="398"/>
        <end position="463"/>
    </location>
</feature>
<keyword evidence="6 7" id="KW-0472">Membrane</keyword>
<dbReference type="Pfam" id="PF02470">
    <property type="entry name" value="MlaD"/>
    <property type="match status" value="7"/>
</dbReference>
<evidence type="ECO:0000256" key="3">
    <source>
        <dbReference type="ARBA" id="ARBA00022519"/>
    </source>
</evidence>
<evidence type="ECO:0000256" key="6">
    <source>
        <dbReference type="ARBA" id="ARBA00023136"/>
    </source>
</evidence>
<organism evidence="9 10">
    <name type="scientific">Vibrio stylophorae</name>
    <dbReference type="NCBI Taxonomy" id="659351"/>
    <lineage>
        <taxon>Bacteria</taxon>
        <taxon>Pseudomonadati</taxon>
        <taxon>Pseudomonadota</taxon>
        <taxon>Gammaproteobacteria</taxon>
        <taxon>Vibrionales</taxon>
        <taxon>Vibrionaceae</taxon>
        <taxon>Vibrio</taxon>
    </lineage>
</organism>
<dbReference type="PANTHER" id="PTHR30462">
    <property type="entry name" value="INTERMEMBRANE TRANSPORT PROTEIN PQIB-RELATED"/>
    <property type="match status" value="1"/>
</dbReference>
<evidence type="ECO:0000313" key="9">
    <source>
        <dbReference type="EMBL" id="CAH0533463.1"/>
    </source>
</evidence>
<feature type="domain" description="Mce/MlaD" evidence="8">
    <location>
        <begin position="47"/>
        <end position="138"/>
    </location>
</feature>
<dbReference type="PANTHER" id="PTHR30462:SF0">
    <property type="entry name" value="INTERMEMBRANE TRANSPORT PROTEIN YEBT"/>
    <property type="match status" value="1"/>
</dbReference>
<dbReference type="RefSeq" id="WP_237465911.1">
    <property type="nucleotide sequence ID" value="NZ_CAKLDI010000001.1"/>
</dbReference>
<keyword evidence="10" id="KW-1185">Reference proteome</keyword>
<sequence length="881" mass="95854">MDNTPAQQPEIYQPSVEKRGLSPLWILPIVALILGGWLVYKAMMNSGQQIEIHFKSAHGLVAGRTPIRFQGLEVGMVREIHLDDSLTSIYVVADIYPQASKYLSEATEFWIVSPSASLAGISGLDALVSGNYIAMHPGKPTDTPKTQFTALDAPPRDLIQQAGLNFTLISSNLGSVSIGAPIVYKRIPVGEVTNYTLSENNKKVLISAVIKPEYAKLVNSNSRFWNVSGIRAQVGFDGIDVQMDSLAATIHGAIAFDSPKDGDPVNKGQSFTLYPDLDTAGRGVLVSVTLPDNHNINPHGAPVIYKGLEVGQITRIRLDKKTQKIVASVAIAPTYEDFLTNHSQFVVERPEISFQQISNLKNVVSGNYLSLHPQAGEPSDAFVAISHAELLAQRPGTRAIVLTSHQTHGLSDSSTVVYRGLTVGHISQVQLKKGQDRVIETHLLIDPEYAHLIGKNTRFYIEGGIQADISWHGAQIDVPSADQLFRSAVSFYNETAPKGQSARYTLYPSAQAAQLASQGKPGYQNVILAADNAAGVAINNAVFYRNIEVGYVRHIDLSASGVTITLAIENGYRHLLKANSVFWRQSGINIEANLQGVSIESGPLSSLVAGGISFDQFSNVNNRDGQHYRLFASQKAAQHAGKMITLLTDSASYLSVGTAIRYKGIQIGEVMAINPNLGKQNVFVEAMLYPEFSQKFSQSGSRFWSVTPKIGLTKTENLDALLASYIDAIPGNGKTVTQFHLSTPPSLPGALRIVLEANQRGSVSAGTPVLYRDMEIGQVRDVRLGALADRVLFDLEIEPQYTYLIRRNSRFWNQSGIDVELGLSGANIKTGSLDSLVRGGIAIATPENQPLQNKATRGQHFALEDKAPVDWQKWHLAIPKH</sequence>
<comment type="subcellular location">
    <subcellularLocation>
        <location evidence="1">Cell inner membrane</location>
    </subcellularLocation>
</comment>
<proteinExistence type="predicted"/>
<accession>A0ABN8DT07</accession>
<feature type="domain" description="Mce/MlaD" evidence="8">
    <location>
        <begin position="642"/>
        <end position="731"/>
    </location>
</feature>
<evidence type="ECO:0000256" key="2">
    <source>
        <dbReference type="ARBA" id="ARBA00022475"/>
    </source>
</evidence>
<evidence type="ECO:0000313" key="10">
    <source>
        <dbReference type="Proteomes" id="UP000838672"/>
    </source>
</evidence>
<keyword evidence="3" id="KW-0997">Cell inner membrane</keyword>
<evidence type="ECO:0000256" key="7">
    <source>
        <dbReference type="SAM" id="Phobius"/>
    </source>
</evidence>
<evidence type="ECO:0000256" key="5">
    <source>
        <dbReference type="ARBA" id="ARBA00022989"/>
    </source>
</evidence>
<gene>
    <name evidence="9" type="primary">yebT</name>
    <name evidence="9" type="ORF">VST7929_01333</name>
</gene>
<keyword evidence="4 7" id="KW-0812">Transmembrane</keyword>
<feature type="domain" description="Mce/MlaD" evidence="8">
    <location>
        <begin position="751"/>
        <end position="819"/>
    </location>
</feature>